<reference evidence="4" key="1">
    <citation type="journal article" date="2018" name="Nat. Plants">
        <title>Whole-genome landscape of Medicago truncatula symbiotic genes.</title>
        <authorList>
            <person name="Pecrix Y."/>
            <person name="Staton S.E."/>
            <person name="Sallet E."/>
            <person name="Lelandais-Briere C."/>
            <person name="Moreau S."/>
            <person name="Carrere S."/>
            <person name="Blein T."/>
            <person name="Jardinaud M.F."/>
            <person name="Latrasse D."/>
            <person name="Zouine M."/>
            <person name="Zahm M."/>
            <person name="Kreplak J."/>
            <person name="Mayjonade B."/>
            <person name="Satge C."/>
            <person name="Perez M."/>
            <person name="Cauet S."/>
            <person name="Marande W."/>
            <person name="Chantry-Darmon C."/>
            <person name="Lopez-Roques C."/>
            <person name="Bouchez O."/>
            <person name="Berard A."/>
            <person name="Debelle F."/>
            <person name="Munos S."/>
            <person name="Bendahmane A."/>
            <person name="Berges H."/>
            <person name="Niebel A."/>
            <person name="Buitink J."/>
            <person name="Frugier F."/>
            <person name="Benhamed M."/>
            <person name="Crespi M."/>
            <person name="Gouzy J."/>
            <person name="Gamas P."/>
        </authorList>
    </citation>
    <scope>NUCLEOTIDE SEQUENCE [LARGE SCALE GENOMIC DNA]</scope>
    <source>
        <strain evidence="4">cv. Jemalong A17</strain>
    </source>
</reference>
<sequence>MDVVAKFPTRVSCHYPGIYLDIKKRLTLSFSPRKTTCNLHKKIEIQQRSICVKNVKNGTWDSNRISAILSKRGPKSGKNSMSPAEIVDHFYTCINEKELKQLDEYISQDACFYDYTFINPFQGKKEVMHFLQQLTAGMGQNVKFIVKNICEGDDLTVAAKWHLEWKKEQIPFTTGCSFFQLEKVEENMTIRRAEIFIESLVKPGSIVLTVLKTMTSLFDDFPNAAEWFLRRPHAILIWIMKIYNILVAPFLNPLLDSYIKLWSFMIRLLSYAFSAAMFISKTIFK</sequence>
<feature type="domain" description="SnoaL-like" evidence="2">
    <location>
        <begin position="87"/>
        <end position="182"/>
    </location>
</feature>
<keyword evidence="1" id="KW-1133">Transmembrane helix</keyword>
<proteinExistence type="predicted"/>
<protein>
    <submittedName>
        <fullName evidence="3">Putative NTF2-like domain-containing protein</fullName>
    </submittedName>
</protein>
<evidence type="ECO:0000256" key="1">
    <source>
        <dbReference type="SAM" id="Phobius"/>
    </source>
</evidence>
<name>A0A396HM63_MEDTR</name>
<organism evidence="3 4">
    <name type="scientific">Medicago truncatula</name>
    <name type="common">Barrel medic</name>
    <name type="synonym">Medicago tribuloides</name>
    <dbReference type="NCBI Taxonomy" id="3880"/>
    <lineage>
        <taxon>Eukaryota</taxon>
        <taxon>Viridiplantae</taxon>
        <taxon>Streptophyta</taxon>
        <taxon>Embryophyta</taxon>
        <taxon>Tracheophyta</taxon>
        <taxon>Spermatophyta</taxon>
        <taxon>Magnoliopsida</taxon>
        <taxon>eudicotyledons</taxon>
        <taxon>Gunneridae</taxon>
        <taxon>Pentapetalae</taxon>
        <taxon>rosids</taxon>
        <taxon>fabids</taxon>
        <taxon>Fabales</taxon>
        <taxon>Fabaceae</taxon>
        <taxon>Papilionoideae</taxon>
        <taxon>50 kb inversion clade</taxon>
        <taxon>NPAAA clade</taxon>
        <taxon>Hologalegina</taxon>
        <taxon>IRL clade</taxon>
        <taxon>Trifolieae</taxon>
        <taxon>Medicago</taxon>
    </lineage>
</organism>
<keyword evidence="1" id="KW-0812">Transmembrane</keyword>
<evidence type="ECO:0000259" key="2">
    <source>
        <dbReference type="Pfam" id="PF12680"/>
    </source>
</evidence>
<dbReference type="Gramene" id="rna28492">
    <property type="protein sequence ID" value="RHN53571.1"/>
    <property type="gene ID" value="gene28492"/>
</dbReference>
<dbReference type="EMBL" id="PSQE01000005">
    <property type="protein sequence ID" value="RHN53571.1"/>
    <property type="molecule type" value="Genomic_DNA"/>
</dbReference>
<dbReference type="SUPFAM" id="SSF54427">
    <property type="entry name" value="NTF2-like"/>
    <property type="match status" value="1"/>
</dbReference>
<evidence type="ECO:0000313" key="4">
    <source>
        <dbReference type="Proteomes" id="UP000265566"/>
    </source>
</evidence>
<accession>A0A396HM63</accession>
<evidence type="ECO:0000313" key="3">
    <source>
        <dbReference type="EMBL" id="RHN53571.1"/>
    </source>
</evidence>
<dbReference type="InterPro" id="IPR037401">
    <property type="entry name" value="SnoaL-like"/>
</dbReference>
<dbReference type="PANTHER" id="PTHR33698:SF1">
    <property type="entry name" value="NUCLEAR TRANSPORT FACTOR 2 (NTF2) FAMILY PROTEIN"/>
    <property type="match status" value="1"/>
</dbReference>
<dbReference type="PANTHER" id="PTHR33698">
    <property type="entry name" value="NUCLEAR TRANSPORT FACTOR 2 (NTF2)-LIKE PROTEIN"/>
    <property type="match status" value="1"/>
</dbReference>
<dbReference type="Proteomes" id="UP000265566">
    <property type="component" value="Chromosome 5"/>
</dbReference>
<feature type="transmembrane region" description="Helical" evidence="1">
    <location>
        <begin position="261"/>
        <end position="279"/>
    </location>
</feature>
<keyword evidence="1" id="KW-0472">Membrane</keyword>
<dbReference type="Pfam" id="PF12680">
    <property type="entry name" value="SnoaL_2"/>
    <property type="match status" value="1"/>
</dbReference>
<feature type="transmembrane region" description="Helical" evidence="1">
    <location>
        <begin position="235"/>
        <end position="255"/>
    </location>
</feature>
<dbReference type="InterPro" id="IPR032710">
    <property type="entry name" value="NTF2-like_dom_sf"/>
</dbReference>
<dbReference type="Gene3D" id="3.10.450.50">
    <property type="match status" value="1"/>
</dbReference>
<dbReference type="AlphaFoldDB" id="A0A396HM63"/>
<comment type="caution">
    <text evidence="3">The sequence shown here is derived from an EMBL/GenBank/DDBJ whole genome shotgun (WGS) entry which is preliminary data.</text>
</comment>
<gene>
    <name evidence="3" type="ORF">MtrunA17_Chr5g0397281</name>
</gene>